<evidence type="ECO:0000313" key="1">
    <source>
        <dbReference type="EMBL" id="QNA46592.1"/>
    </source>
</evidence>
<dbReference type="PANTHER" id="PTHR39186">
    <property type="entry name" value="DUF2071 FAMILY PROTEIN"/>
    <property type="match status" value="1"/>
</dbReference>
<dbReference type="KEGG" id="lacs:H4075_10610"/>
<gene>
    <name evidence="1" type="ORF">H4075_10610</name>
</gene>
<dbReference type="Pfam" id="PF09844">
    <property type="entry name" value="DUF2071"/>
    <property type="match status" value="1"/>
</dbReference>
<dbReference type="RefSeq" id="WP_182806484.1">
    <property type="nucleotide sequence ID" value="NZ_CP060007.1"/>
</dbReference>
<proteinExistence type="predicted"/>
<dbReference type="AlphaFoldDB" id="A0A7G5XM89"/>
<dbReference type="InterPro" id="IPR018644">
    <property type="entry name" value="DUF2071"/>
</dbReference>
<keyword evidence="2" id="KW-1185">Reference proteome</keyword>
<name>A0A7G5XM89_9BACT</name>
<protein>
    <submittedName>
        <fullName evidence="1">DUF2071 domain-containing protein</fullName>
    </submittedName>
</protein>
<accession>A0A7G5XM89</accession>
<organism evidence="1 2">
    <name type="scientific">Lacibacter sediminis</name>
    <dbReference type="NCBI Taxonomy" id="2760713"/>
    <lineage>
        <taxon>Bacteria</taxon>
        <taxon>Pseudomonadati</taxon>
        <taxon>Bacteroidota</taxon>
        <taxon>Chitinophagia</taxon>
        <taxon>Chitinophagales</taxon>
        <taxon>Chitinophagaceae</taxon>
        <taxon>Lacibacter</taxon>
    </lineage>
</organism>
<evidence type="ECO:0000313" key="2">
    <source>
        <dbReference type="Proteomes" id="UP000515344"/>
    </source>
</evidence>
<reference evidence="2" key="1">
    <citation type="submission" date="2020-08" db="EMBL/GenBank/DDBJ databases">
        <title>Lacibacter sp. S13-6-6 genome sequencing.</title>
        <authorList>
            <person name="Jin L."/>
        </authorList>
    </citation>
    <scope>NUCLEOTIDE SEQUENCE [LARGE SCALE GENOMIC DNA]</scope>
    <source>
        <strain evidence="2">S13-6-6</strain>
    </source>
</reference>
<sequence>MSDKKIATKAFLTGEWRNLVMMNFVVPEHVLKPHLPNAVELDAFDGKCYVSFVAFHFLDTKVKGIGFPFHKDFEEINLRFYVRYPSAEGVKRGVVFISELVPKPMIAWIAKLIYQEKYSYSPINSKIEQTNQRYLTFEWGKELEHELKVETAIQVKPISKGSKEEFIFEHYWGYTSLSAFRTGEYKVEHPRWNIYPVNNFSYKIDFGKLYGEDFSFLNEMQPDSLFVAEGSEIKVYERSILK</sequence>
<dbReference type="PANTHER" id="PTHR39186:SF1">
    <property type="entry name" value="DUF2071 DOMAIN-CONTAINING PROTEIN"/>
    <property type="match status" value="1"/>
</dbReference>
<dbReference type="Proteomes" id="UP000515344">
    <property type="component" value="Chromosome"/>
</dbReference>
<dbReference type="EMBL" id="CP060007">
    <property type="protein sequence ID" value="QNA46592.1"/>
    <property type="molecule type" value="Genomic_DNA"/>
</dbReference>